<evidence type="ECO:0000313" key="9">
    <source>
        <dbReference type="EMBL" id="KGA13326.1"/>
    </source>
</evidence>
<evidence type="ECO:0000256" key="3">
    <source>
        <dbReference type="ARBA" id="ARBA00022605"/>
    </source>
</evidence>
<keyword evidence="4" id="KW-0641">Proline biosynthesis</keyword>
<evidence type="ECO:0000256" key="1">
    <source>
        <dbReference type="ARBA" id="ARBA00004985"/>
    </source>
</evidence>
<dbReference type="GO" id="GO:0004350">
    <property type="term" value="F:glutamate-5-semialdehyde dehydrogenase activity"/>
    <property type="evidence" value="ECO:0007669"/>
    <property type="project" value="UniProtKB-EC"/>
</dbReference>
<accession>A0A094QG76</accession>
<evidence type="ECO:0000256" key="2">
    <source>
        <dbReference type="ARBA" id="ARBA00013002"/>
    </source>
</evidence>
<dbReference type="InterPro" id="IPR016163">
    <property type="entry name" value="Ald_DH_C"/>
</dbReference>
<dbReference type="FunFam" id="3.40.309.10:FF:000006">
    <property type="entry name" value="Gamma-glutamyl phosphate reductase"/>
    <property type="match status" value="1"/>
</dbReference>
<dbReference type="EC" id="1.2.1.41" evidence="2"/>
<dbReference type="HAMAP" id="MF_00412">
    <property type="entry name" value="ProA"/>
    <property type="match status" value="1"/>
</dbReference>
<reference evidence="9" key="1">
    <citation type="submission" date="2014-05" db="EMBL/GenBank/DDBJ databases">
        <title>Key roles for freshwater Actinobacteria revealed by deep metagenomic sequencing.</title>
        <authorList>
            <person name="Ghai R."/>
            <person name="Mizuno C.M."/>
            <person name="Picazo A."/>
            <person name="Camacho A."/>
            <person name="Rodriguez-Valera F."/>
        </authorList>
    </citation>
    <scope>NUCLEOTIDE SEQUENCE</scope>
</reference>
<evidence type="ECO:0000256" key="4">
    <source>
        <dbReference type="ARBA" id="ARBA00022650"/>
    </source>
</evidence>
<dbReference type="PROSITE" id="PS01223">
    <property type="entry name" value="PROA"/>
    <property type="match status" value="1"/>
</dbReference>
<comment type="caution">
    <text evidence="9">The sequence shown here is derived from an EMBL/GenBank/DDBJ whole genome shotgun (WGS) entry which is preliminary data.</text>
</comment>
<dbReference type="InterPro" id="IPR016161">
    <property type="entry name" value="Ald_DH/histidinol_DH"/>
</dbReference>
<dbReference type="AlphaFoldDB" id="A0A094QG76"/>
<comment type="pathway">
    <text evidence="1">Amino-acid biosynthesis; L-proline biosynthesis; L-glutamate 5-semialdehyde from L-glutamate: step 2/2.</text>
</comment>
<dbReference type="InterPro" id="IPR020593">
    <property type="entry name" value="G-glutamylP_reductase_CS"/>
</dbReference>
<gene>
    <name evidence="9" type="ORF">GM50_22580</name>
</gene>
<name>A0A094QG76_9ZZZZ</name>
<protein>
    <recommendedName>
        <fullName evidence="2">glutamate-5-semialdehyde dehydrogenase</fullName>
        <ecNumber evidence="2">1.2.1.41</ecNumber>
    </recommendedName>
</protein>
<keyword evidence="5" id="KW-0521">NADP</keyword>
<feature type="domain" description="Aldehyde dehydrogenase" evidence="8">
    <location>
        <begin position="21"/>
        <end position="305"/>
    </location>
</feature>
<dbReference type="InterPro" id="IPR016162">
    <property type="entry name" value="Ald_DH_N"/>
</dbReference>
<proteinExistence type="inferred from homology"/>
<dbReference type="GO" id="GO:0050661">
    <property type="term" value="F:NADP binding"/>
    <property type="evidence" value="ECO:0007669"/>
    <property type="project" value="InterPro"/>
</dbReference>
<organism evidence="9">
    <name type="scientific">freshwater metagenome</name>
    <dbReference type="NCBI Taxonomy" id="449393"/>
    <lineage>
        <taxon>unclassified sequences</taxon>
        <taxon>metagenomes</taxon>
        <taxon>ecological metagenomes</taxon>
    </lineage>
</organism>
<dbReference type="InterPro" id="IPR015590">
    <property type="entry name" value="Aldehyde_DH_dom"/>
</dbReference>
<comment type="catalytic activity">
    <reaction evidence="7">
        <text>L-glutamate 5-semialdehyde + phosphate + NADP(+) = L-glutamyl 5-phosphate + NADPH + H(+)</text>
        <dbReference type="Rhea" id="RHEA:19541"/>
        <dbReference type="ChEBI" id="CHEBI:15378"/>
        <dbReference type="ChEBI" id="CHEBI:43474"/>
        <dbReference type="ChEBI" id="CHEBI:57783"/>
        <dbReference type="ChEBI" id="CHEBI:58066"/>
        <dbReference type="ChEBI" id="CHEBI:58274"/>
        <dbReference type="ChEBI" id="CHEBI:58349"/>
        <dbReference type="EC" id="1.2.1.41"/>
    </reaction>
</comment>
<evidence type="ECO:0000256" key="7">
    <source>
        <dbReference type="ARBA" id="ARBA00049024"/>
    </source>
</evidence>
<dbReference type="PANTHER" id="PTHR11063:SF8">
    <property type="entry name" value="DELTA-1-PYRROLINE-5-CARBOXYLATE SYNTHASE"/>
    <property type="match status" value="1"/>
</dbReference>
<dbReference type="Pfam" id="PF00171">
    <property type="entry name" value="Aldedh"/>
    <property type="match status" value="1"/>
</dbReference>
<dbReference type="InterPro" id="IPR012134">
    <property type="entry name" value="Glu-5-SA_DH"/>
</dbReference>
<dbReference type="SUPFAM" id="SSF53720">
    <property type="entry name" value="ALDH-like"/>
    <property type="match status" value="1"/>
</dbReference>
<evidence type="ECO:0000259" key="8">
    <source>
        <dbReference type="Pfam" id="PF00171"/>
    </source>
</evidence>
<keyword evidence="3" id="KW-0028">Amino-acid biosynthesis</keyword>
<evidence type="ECO:0000256" key="5">
    <source>
        <dbReference type="ARBA" id="ARBA00022857"/>
    </source>
</evidence>
<dbReference type="GO" id="GO:0055129">
    <property type="term" value="P:L-proline biosynthetic process"/>
    <property type="evidence" value="ECO:0007669"/>
    <property type="project" value="UniProtKB-UniPathway"/>
</dbReference>
<dbReference type="InterPro" id="IPR000965">
    <property type="entry name" value="GPR_dom"/>
</dbReference>
<keyword evidence="6" id="KW-0560">Oxidoreductase</keyword>
<dbReference type="EMBL" id="JNSK01000173">
    <property type="protein sequence ID" value="KGA13326.1"/>
    <property type="molecule type" value="Genomic_DNA"/>
</dbReference>
<dbReference type="Gene3D" id="3.40.605.10">
    <property type="entry name" value="Aldehyde Dehydrogenase, Chain A, domain 1"/>
    <property type="match status" value="1"/>
</dbReference>
<evidence type="ECO:0000256" key="6">
    <source>
        <dbReference type="ARBA" id="ARBA00023002"/>
    </source>
</evidence>
<dbReference type="NCBIfam" id="TIGR00407">
    <property type="entry name" value="proA"/>
    <property type="match status" value="1"/>
</dbReference>
<dbReference type="NCBIfam" id="NF001221">
    <property type="entry name" value="PRK00197.1"/>
    <property type="match status" value="1"/>
</dbReference>
<dbReference type="UniPathway" id="UPA00098">
    <property type="reaction ID" value="UER00360"/>
</dbReference>
<sequence length="433" mass="45775">MVRVSGARLIPMDATAIVEGLALTARSAARTLVASSGDTRRQALRAIAAALEDRSDEILAANSLDMQRAKDESMHPQMQDRLLLTRERITGMANGARQVADLEDPLGRILKKSTLPNGLELEQISVPFGVIGMVYEARPNVTVDAAVILLMSGNAALLRGSSTADASNKILIEVMRSALATTTISPDVLQLVPSDDRATVKALLTARGKVDLVIPRGSASLIRMVVDEATVPTIETGAGVCHVYIDAAADLAKALPIVLNSKTHRPSVCNAAETVLVHTAVAEKFLPTLLAALHSAGVVLHVDPAVEAVAKSLDIDVTQATTENWGTEYGVLEMNVGLVDSLESAIDHIATFGTQHTEAIVTEDKESARKFVAMSDCAAVMVNASTRFTDGEQMGFGAEIGISNQKLHARGPMGLEAMTTTTWVVTGTGQIRS</sequence>
<dbReference type="Gene3D" id="3.40.309.10">
    <property type="entry name" value="Aldehyde Dehydrogenase, Chain A, domain 2"/>
    <property type="match status" value="1"/>
</dbReference>
<dbReference type="PIRSF" id="PIRSF000151">
    <property type="entry name" value="GPR"/>
    <property type="match status" value="1"/>
</dbReference>
<dbReference type="CDD" id="cd07079">
    <property type="entry name" value="ALDH_F18-19_ProA-GPR"/>
    <property type="match status" value="1"/>
</dbReference>
<dbReference type="PANTHER" id="PTHR11063">
    <property type="entry name" value="GLUTAMATE SEMIALDEHYDE DEHYDROGENASE"/>
    <property type="match status" value="1"/>
</dbReference>